<sequence>MAVTISNIIPAKTAENSQTTQYTSNGVQTIIDKFTATNYSATAATISVNLVTAAGSAGNDNLIVKTKTLQPSETYTFPELVGHVLPLNGFISTIAGTASAINIRASGRLVS</sequence>
<protein>
    <submittedName>
        <fullName evidence="1">Uncharacterized protein</fullName>
    </submittedName>
</protein>
<organism evidence="1">
    <name type="scientific">uncultured Caudovirales phage</name>
    <dbReference type="NCBI Taxonomy" id="2100421"/>
    <lineage>
        <taxon>Viruses</taxon>
        <taxon>Duplodnaviria</taxon>
        <taxon>Heunggongvirae</taxon>
        <taxon>Uroviricota</taxon>
        <taxon>Caudoviricetes</taxon>
        <taxon>Peduoviridae</taxon>
        <taxon>Maltschvirus</taxon>
        <taxon>Maltschvirus maltsch</taxon>
    </lineage>
</organism>
<evidence type="ECO:0000313" key="1">
    <source>
        <dbReference type="EMBL" id="CAB4140193.1"/>
    </source>
</evidence>
<dbReference type="EMBL" id="LR796372">
    <property type="protein sequence ID" value="CAB4140193.1"/>
    <property type="molecule type" value="Genomic_DNA"/>
</dbReference>
<accession>A0A6J5M3T1</accession>
<reference evidence="1" key="1">
    <citation type="submission" date="2020-04" db="EMBL/GenBank/DDBJ databases">
        <authorList>
            <person name="Chiriac C."/>
            <person name="Salcher M."/>
            <person name="Ghai R."/>
            <person name="Kavagutti S V."/>
        </authorList>
    </citation>
    <scope>NUCLEOTIDE SEQUENCE</scope>
</reference>
<gene>
    <name evidence="1" type="ORF">UFOVP406_5</name>
</gene>
<name>A0A6J5M3T1_9CAUD</name>
<proteinExistence type="predicted"/>